<evidence type="ECO:0000313" key="4">
    <source>
        <dbReference type="Proteomes" id="UP000580250"/>
    </source>
</evidence>
<feature type="coiled-coil region" evidence="1">
    <location>
        <begin position="113"/>
        <end position="147"/>
    </location>
</feature>
<accession>A0A6V7U947</accession>
<sequence length="189" mass="22088">MYYSKLFSTILLIILFTPSTDAFFSAFFQKIKNNILGEENEISGNNVDDNHQNNLEPFSNINDNPNQFNEKNENFVTEKIGENKGEEEQNKHLLGGYYDQKYQHFGFGGPKKEENIVKENEKLNENKEIETEEIEKVEEGNEEENEEDRLFARIANWFKQNAAEILTKGKNFFKKGKKSENVNEETNEK</sequence>
<name>A0A6V7U947_MELEN</name>
<keyword evidence="1" id="KW-0175">Coiled coil</keyword>
<evidence type="ECO:0000256" key="2">
    <source>
        <dbReference type="SAM" id="SignalP"/>
    </source>
</evidence>
<reference evidence="3 4" key="1">
    <citation type="submission" date="2020-08" db="EMBL/GenBank/DDBJ databases">
        <authorList>
            <person name="Koutsovoulos G."/>
            <person name="Danchin GJ E."/>
        </authorList>
    </citation>
    <scope>NUCLEOTIDE SEQUENCE [LARGE SCALE GENOMIC DNA]</scope>
</reference>
<keyword evidence="2" id="KW-0732">Signal</keyword>
<feature type="chain" id="PRO_5028213758" evidence="2">
    <location>
        <begin position="23"/>
        <end position="189"/>
    </location>
</feature>
<feature type="signal peptide" evidence="2">
    <location>
        <begin position="1"/>
        <end position="22"/>
    </location>
</feature>
<proteinExistence type="predicted"/>
<dbReference type="EMBL" id="CAJEWN010000038">
    <property type="protein sequence ID" value="CAD2147144.1"/>
    <property type="molecule type" value="Genomic_DNA"/>
</dbReference>
<evidence type="ECO:0000313" key="3">
    <source>
        <dbReference type="EMBL" id="CAD2147144.1"/>
    </source>
</evidence>
<dbReference type="AlphaFoldDB" id="A0A6V7U947"/>
<organism evidence="3 4">
    <name type="scientific">Meloidogyne enterolobii</name>
    <name type="common">Root-knot nematode worm</name>
    <name type="synonym">Meloidogyne mayaguensis</name>
    <dbReference type="NCBI Taxonomy" id="390850"/>
    <lineage>
        <taxon>Eukaryota</taxon>
        <taxon>Metazoa</taxon>
        <taxon>Ecdysozoa</taxon>
        <taxon>Nematoda</taxon>
        <taxon>Chromadorea</taxon>
        <taxon>Rhabditida</taxon>
        <taxon>Tylenchina</taxon>
        <taxon>Tylenchomorpha</taxon>
        <taxon>Tylenchoidea</taxon>
        <taxon>Meloidogynidae</taxon>
        <taxon>Meloidogyninae</taxon>
        <taxon>Meloidogyne</taxon>
    </lineage>
</organism>
<evidence type="ECO:0000256" key="1">
    <source>
        <dbReference type="SAM" id="Coils"/>
    </source>
</evidence>
<comment type="caution">
    <text evidence="3">The sequence shown here is derived from an EMBL/GenBank/DDBJ whole genome shotgun (WGS) entry which is preliminary data.</text>
</comment>
<protein>
    <submittedName>
        <fullName evidence="3">Uncharacterized protein</fullName>
    </submittedName>
</protein>
<gene>
    <name evidence="3" type="ORF">MENT_LOCUS8870</name>
</gene>
<dbReference type="Proteomes" id="UP000580250">
    <property type="component" value="Unassembled WGS sequence"/>
</dbReference>